<keyword evidence="3" id="KW-1185">Reference proteome</keyword>
<evidence type="ECO:0000256" key="1">
    <source>
        <dbReference type="SAM" id="MobiDB-lite"/>
    </source>
</evidence>
<feature type="compositionally biased region" description="Polar residues" evidence="1">
    <location>
        <begin position="255"/>
        <end position="276"/>
    </location>
</feature>
<accession>A0A084GBV9</accession>
<feature type="region of interest" description="Disordered" evidence="1">
    <location>
        <begin position="66"/>
        <end position="333"/>
    </location>
</feature>
<feature type="compositionally biased region" description="Polar residues" evidence="1">
    <location>
        <begin position="214"/>
        <end position="225"/>
    </location>
</feature>
<dbReference type="OrthoDB" id="5371646at2759"/>
<organism evidence="2 3">
    <name type="scientific">Pseudallescheria apiosperma</name>
    <name type="common">Scedosporium apiospermum</name>
    <dbReference type="NCBI Taxonomy" id="563466"/>
    <lineage>
        <taxon>Eukaryota</taxon>
        <taxon>Fungi</taxon>
        <taxon>Dikarya</taxon>
        <taxon>Ascomycota</taxon>
        <taxon>Pezizomycotina</taxon>
        <taxon>Sordariomycetes</taxon>
        <taxon>Hypocreomycetidae</taxon>
        <taxon>Microascales</taxon>
        <taxon>Microascaceae</taxon>
        <taxon>Scedosporium</taxon>
    </lineage>
</organism>
<evidence type="ECO:0000313" key="2">
    <source>
        <dbReference type="EMBL" id="KEZ44821.1"/>
    </source>
</evidence>
<evidence type="ECO:0000313" key="3">
    <source>
        <dbReference type="Proteomes" id="UP000028545"/>
    </source>
</evidence>
<dbReference type="AlphaFoldDB" id="A0A084GBV9"/>
<dbReference type="OMA" id="GRNAMGQ"/>
<feature type="compositionally biased region" description="Basic residues" evidence="1">
    <location>
        <begin position="163"/>
        <end position="176"/>
    </location>
</feature>
<comment type="caution">
    <text evidence="2">The sequence shown here is derived from an EMBL/GenBank/DDBJ whole genome shotgun (WGS) entry which is preliminary data.</text>
</comment>
<feature type="compositionally biased region" description="Low complexity" evidence="1">
    <location>
        <begin position="313"/>
        <end position="322"/>
    </location>
</feature>
<reference evidence="2 3" key="1">
    <citation type="journal article" date="2014" name="Genome Announc.">
        <title>Draft genome sequence of the pathogenic fungus Scedosporium apiospermum.</title>
        <authorList>
            <person name="Vandeputte P."/>
            <person name="Ghamrawi S."/>
            <person name="Rechenmann M."/>
            <person name="Iltis A."/>
            <person name="Giraud S."/>
            <person name="Fleury M."/>
            <person name="Thornton C."/>
            <person name="Delhaes L."/>
            <person name="Meyer W."/>
            <person name="Papon N."/>
            <person name="Bouchara J.P."/>
        </authorList>
    </citation>
    <scope>NUCLEOTIDE SEQUENCE [LARGE SCALE GENOMIC DNA]</scope>
    <source>
        <strain evidence="2 3">IHEM 14462</strain>
    </source>
</reference>
<dbReference type="EMBL" id="JOWA01000087">
    <property type="protein sequence ID" value="KEZ44821.1"/>
    <property type="molecule type" value="Genomic_DNA"/>
</dbReference>
<dbReference type="KEGG" id="sapo:SAPIO_CDS2937"/>
<proteinExistence type="predicted"/>
<dbReference type="Proteomes" id="UP000028545">
    <property type="component" value="Unassembled WGS sequence"/>
</dbReference>
<protein>
    <submittedName>
        <fullName evidence="2">Uncharacterized protein</fullName>
    </submittedName>
</protein>
<sequence>MGSPFTDEEKRFLLAEMIKVSKVDVHALVEFVKANRVEQKWYSIQVPTGRNLEQCFQAAESMFGAPISPPSLLRETPSTQQMPSSSSTTALAPHPSLPTVPQPPEAFPTDSSLPPISAVTPGVAVPPNRSSTPQHVPIQPRPPTTINGVPNLASSLSAEPPAKRRRGRPPRPKTLHNRSGAGGTKSLPPLAPLPPSSTASQHLSTPTPIAPLAESSTQRTLSPAYSVSAGANFEGLSAPRGQKRGPPVKDDEQQHSTSEAAASALGAQSMSSTPRPDSTPGPQREWPLQPDEDRSNRLQTLARQATTPPPPSTTQSQQGASPLSAAKATPVRT</sequence>
<feature type="compositionally biased region" description="Polar residues" evidence="1">
    <location>
        <begin position="198"/>
        <end position="207"/>
    </location>
</feature>
<feature type="compositionally biased region" description="Pro residues" evidence="1">
    <location>
        <begin position="95"/>
        <end position="106"/>
    </location>
</feature>
<dbReference type="VEuPathDB" id="FungiDB:SAPIO_CDS2937"/>
<feature type="compositionally biased region" description="Low complexity" evidence="1">
    <location>
        <begin position="76"/>
        <end position="89"/>
    </location>
</feature>
<dbReference type="GeneID" id="27722009"/>
<name>A0A084GBV9_PSEDA</name>
<gene>
    <name evidence="2" type="ORF">SAPIO_CDS2937</name>
</gene>
<feature type="compositionally biased region" description="Polar residues" evidence="1">
    <location>
        <begin position="144"/>
        <end position="157"/>
    </location>
</feature>
<dbReference type="RefSeq" id="XP_016644620.1">
    <property type="nucleotide sequence ID" value="XM_016785838.1"/>
</dbReference>
<dbReference type="HOGENOM" id="CLU_834593_0_0_1"/>